<dbReference type="STRING" id="4829.A0A168NBW8"/>
<feature type="transmembrane region" description="Helical" evidence="7">
    <location>
        <begin position="278"/>
        <end position="296"/>
    </location>
</feature>
<keyword evidence="3 7" id="KW-1133">Transmembrane helix</keyword>
<dbReference type="PANTHER" id="PTHR20855:SF97">
    <property type="entry name" value="ADIPOR-LIKE RECEPTOR IZH3-RELATED"/>
    <property type="match status" value="1"/>
</dbReference>
<protein>
    <recommendedName>
        <fullName evidence="10">HlyIII-domain-containing protein</fullName>
    </recommendedName>
</protein>
<feature type="compositionally biased region" description="Low complexity" evidence="6">
    <location>
        <begin position="17"/>
        <end position="28"/>
    </location>
</feature>
<dbReference type="GO" id="GO:0016020">
    <property type="term" value="C:membrane"/>
    <property type="evidence" value="ECO:0007669"/>
    <property type="project" value="UniProtKB-SubCell"/>
</dbReference>
<dbReference type="Proteomes" id="UP000078561">
    <property type="component" value="Unassembled WGS sequence"/>
</dbReference>
<keyword evidence="4 7" id="KW-0472">Membrane</keyword>
<evidence type="ECO:0000313" key="8">
    <source>
        <dbReference type="EMBL" id="SAM00236.1"/>
    </source>
</evidence>
<feature type="transmembrane region" description="Helical" evidence="7">
    <location>
        <begin position="216"/>
        <end position="236"/>
    </location>
</feature>
<name>A0A168NBW8_ABSGL</name>
<dbReference type="GO" id="GO:0046872">
    <property type="term" value="F:metal ion binding"/>
    <property type="evidence" value="ECO:0007669"/>
    <property type="project" value="UniProtKB-KW"/>
</dbReference>
<dbReference type="OrthoDB" id="5585746at2759"/>
<dbReference type="OMA" id="IVYANRF"/>
<reference evidence="8" key="1">
    <citation type="submission" date="2016-04" db="EMBL/GenBank/DDBJ databases">
        <authorList>
            <person name="Evans L.H."/>
            <person name="Alamgir A."/>
            <person name="Owens N."/>
            <person name="Weber N.D."/>
            <person name="Virtaneva K."/>
            <person name="Barbian K."/>
            <person name="Babar A."/>
            <person name="Rosenke K."/>
        </authorList>
    </citation>
    <scope>NUCLEOTIDE SEQUENCE [LARGE SCALE GENOMIC DNA]</scope>
    <source>
        <strain evidence="8">CBS 101.48</strain>
    </source>
</reference>
<feature type="binding site" evidence="5">
    <location>
        <position position="200"/>
    </location>
    <ligand>
        <name>Zn(2+)</name>
        <dbReference type="ChEBI" id="CHEBI:29105"/>
    </ligand>
</feature>
<evidence type="ECO:0000256" key="5">
    <source>
        <dbReference type="PIRSR" id="PIRSR604254-1"/>
    </source>
</evidence>
<comment type="subcellular location">
    <subcellularLocation>
        <location evidence="1">Membrane</location>
        <topology evidence="1">Multi-pass membrane protein</topology>
    </subcellularLocation>
</comment>
<dbReference type="InterPro" id="IPR004254">
    <property type="entry name" value="AdipoR/HlyIII-related"/>
</dbReference>
<dbReference type="GO" id="GO:0006882">
    <property type="term" value="P:intracellular zinc ion homeostasis"/>
    <property type="evidence" value="ECO:0007669"/>
    <property type="project" value="TreeGrafter"/>
</dbReference>
<keyword evidence="5" id="KW-0479">Metal-binding</keyword>
<evidence type="ECO:0000256" key="6">
    <source>
        <dbReference type="SAM" id="MobiDB-lite"/>
    </source>
</evidence>
<dbReference type="Pfam" id="PF03006">
    <property type="entry name" value="HlyIII"/>
    <property type="match status" value="1"/>
</dbReference>
<feature type="transmembrane region" description="Helical" evidence="7">
    <location>
        <begin position="347"/>
        <end position="368"/>
    </location>
</feature>
<gene>
    <name evidence="8" type="primary">ABSGL_05913.1 scaffold 7570</name>
</gene>
<evidence type="ECO:0000256" key="4">
    <source>
        <dbReference type="ARBA" id="ARBA00023136"/>
    </source>
</evidence>
<sequence>MDTASPVRRHSQSVAMTTMTETTASLTTPIHRTRSHSISTATSPTTTNGVSNNCPPPLAAHLLASAKLKIKEIEDKDSTGFLHYMDDQVHDTWNGAKSVVDDARRLLYLHELPIEWQENEYVLSGYRFYHHHHDCLKSIFMLHNETLNIHSHLIGFIFFLILSIYMVNYQFPEASTMDHAVFVTFCVAALNCLFCSSIYHTFICHSRHTIKSFTATLDYIGIAFLITASVLVTEHFGFYCQPEAGRRYMVFTALMGSVGTITPFFKCWDTKKYRPLRIGVFVAMAFSSAVPVLHLFRLNGFHASFEFFQMATVSVVMYILGVFIYAKRFPEKMYPGRFDFAGMTSHAIWHIFVCFGIYFHYLASLQFYQNRYSYSCVEVAKLDPSSSIFAFNHLILYQ</sequence>
<organism evidence="8">
    <name type="scientific">Absidia glauca</name>
    <name type="common">Pin mould</name>
    <dbReference type="NCBI Taxonomy" id="4829"/>
    <lineage>
        <taxon>Eukaryota</taxon>
        <taxon>Fungi</taxon>
        <taxon>Fungi incertae sedis</taxon>
        <taxon>Mucoromycota</taxon>
        <taxon>Mucoromycotina</taxon>
        <taxon>Mucoromycetes</taxon>
        <taxon>Mucorales</taxon>
        <taxon>Cunninghamellaceae</taxon>
        <taxon>Absidia</taxon>
    </lineage>
</organism>
<keyword evidence="2 7" id="KW-0812">Transmembrane</keyword>
<feature type="binding site" evidence="5">
    <location>
        <position position="346"/>
    </location>
    <ligand>
        <name>Zn(2+)</name>
        <dbReference type="ChEBI" id="CHEBI:29105"/>
    </ligand>
</feature>
<feature type="transmembrane region" description="Helical" evidence="7">
    <location>
        <begin position="248"/>
        <end position="266"/>
    </location>
</feature>
<evidence type="ECO:0000313" key="9">
    <source>
        <dbReference type="Proteomes" id="UP000078561"/>
    </source>
</evidence>
<keyword evidence="5" id="KW-0862">Zinc</keyword>
<evidence type="ECO:0008006" key="10">
    <source>
        <dbReference type="Google" id="ProtNLM"/>
    </source>
</evidence>
<evidence type="ECO:0000256" key="3">
    <source>
        <dbReference type="ARBA" id="ARBA00022989"/>
    </source>
</evidence>
<dbReference type="InParanoid" id="A0A168NBW8"/>
<feature type="binding site" evidence="5">
    <location>
        <position position="350"/>
    </location>
    <ligand>
        <name>Zn(2+)</name>
        <dbReference type="ChEBI" id="CHEBI:29105"/>
    </ligand>
</feature>
<proteinExistence type="predicted"/>
<dbReference type="AlphaFoldDB" id="A0A168NBW8"/>
<dbReference type="EMBL" id="LT553165">
    <property type="protein sequence ID" value="SAM00236.1"/>
    <property type="molecule type" value="Genomic_DNA"/>
</dbReference>
<dbReference type="GO" id="GO:0038023">
    <property type="term" value="F:signaling receptor activity"/>
    <property type="evidence" value="ECO:0007669"/>
    <property type="project" value="TreeGrafter"/>
</dbReference>
<evidence type="ECO:0000256" key="7">
    <source>
        <dbReference type="SAM" id="Phobius"/>
    </source>
</evidence>
<feature type="compositionally biased region" description="Polar residues" evidence="6">
    <location>
        <begin position="36"/>
        <end position="53"/>
    </location>
</feature>
<feature type="transmembrane region" description="Helical" evidence="7">
    <location>
        <begin position="147"/>
        <end position="167"/>
    </location>
</feature>
<feature type="transmembrane region" description="Helical" evidence="7">
    <location>
        <begin position="179"/>
        <end position="204"/>
    </location>
</feature>
<feature type="transmembrane region" description="Helical" evidence="7">
    <location>
        <begin position="308"/>
        <end position="326"/>
    </location>
</feature>
<accession>A0A168NBW8</accession>
<feature type="region of interest" description="Disordered" evidence="6">
    <location>
        <begin position="1"/>
        <end position="53"/>
    </location>
</feature>
<evidence type="ECO:0000256" key="1">
    <source>
        <dbReference type="ARBA" id="ARBA00004141"/>
    </source>
</evidence>
<keyword evidence="9" id="KW-1185">Reference proteome</keyword>
<dbReference type="PANTHER" id="PTHR20855">
    <property type="entry name" value="ADIPOR/PROGESTIN RECEPTOR-RELATED"/>
    <property type="match status" value="1"/>
</dbReference>
<evidence type="ECO:0000256" key="2">
    <source>
        <dbReference type="ARBA" id="ARBA00022692"/>
    </source>
</evidence>